<protein>
    <submittedName>
        <fullName evidence="1">Uncharacterized protein</fullName>
    </submittedName>
</protein>
<evidence type="ECO:0000313" key="1">
    <source>
        <dbReference type="EMBL" id="TGO08744.1"/>
    </source>
</evidence>
<reference evidence="1 2" key="1">
    <citation type="submission" date="2017-12" db="EMBL/GenBank/DDBJ databases">
        <title>Comparative genomics of Botrytis spp.</title>
        <authorList>
            <person name="Valero-Jimenez C.A."/>
            <person name="Tapia P."/>
            <person name="Veloso J."/>
            <person name="Silva-Moreno E."/>
            <person name="Staats M."/>
            <person name="Valdes J.H."/>
            <person name="Van Kan J.A.L."/>
        </authorList>
    </citation>
    <scope>NUCLEOTIDE SEQUENCE [LARGE SCALE GENOMIC DNA]</scope>
    <source>
        <strain evidence="1 2">Bt9001</strain>
    </source>
</reference>
<evidence type="ECO:0000313" key="2">
    <source>
        <dbReference type="Proteomes" id="UP000297777"/>
    </source>
</evidence>
<name>A0A4Z1E960_9HELO</name>
<accession>A0A4Z1E960</accession>
<organism evidence="1 2">
    <name type="scientific">Botrytis tulipae</name>
    <dbReference type="NCBI Taxonomy" id="87230"/>
    <lineage>
        <taxon>Eukaryota</taxon>
        <taxon>Fungi</taxon>
        <taxon>Dikarya</taxon>
        <taxon>Ascomycota</taxon>
        <taxon>Pezizomycotina</taxon>
        <taxon>Leotiomycetes</taxon>
        <taxon>Helotiales</taxon>
        <taxon>Sclerotiniaceae</taxon>
        <taxon>Botrytis</taxon>
    </lineage>
</organism>
<sequence length="79" mass="8672">MWIGGSDGEGDGGNGKGKGNDDMTMTILMLFSFSEIFSERSLLRNTTERVLCQESLELLGRCEVEVLIETGGSFLSIEY</sequence>
<gene>
    <name evidence="1" type="ORF">BTUL_0194g00250</name>
</gene>
<dbReference type="AlphaFoldDB" id="A0A4Z1E960"/>
<keyword evidence="2" id="KW-1185">Reference proteome</keyword>
<dbReference type="Proteomes" id="UP000297777">
    <property type="component" value="Unassembled WGS sequence"/>
</dbReference>
<comment type="caution">
    <text evidence="1">The sequence shown here is derived from an EMBL/GenBank/DDBJ whole genome shotgun (WGS) entry which is preliminary data.</text>
</comment>
<proteinExistence type="predicted"/>
<dbReference type="EMBL" id="PQXH01000194">
    <property type="protein sequence ID" value="TGO08744.1"/>
    <property type="molecule type" value="Genomic_DNA"/>
</dbReference>